<name>A0ABS1UDU5_9PROT</name>
<dbReference type="InterPro" id="IPR009057">
    <property type="entry name" value="Homeodomain-like_sf"/>
</dbReference>
<gene>
    <name evidence="1" type="ORF">JMJ56_29510</name>
</gene>
<protein>
    <recommendedName>
        <fullName evidence="3">Transposase</fullName>
    </recommendedName>
</protein>
<organism evidence="1 2">
    <name type="scientific">Belnapia arida</name>
    <dbReference type="NCBI Taxonomy" id="2804533"/>
    <lineage>
        <taxon>Bacteria</taxon>
        <taxon>Pseudomonadati</taxon>
        <taxon>Pseudomonadota</taxon>
        <taxon>Alphaproteobacteria</taxon>
        <taxon>Acetobacterales</taxon>
        <taxon>Roseomonadaceae</taxon>
        <taxon>Belnapia</taxon>
    </lineage>
</organism>
<dbReference type="SUPFAM" id="SSF46689">
    <property type="entry name" value="Homeodomain-like"/>
    <property type="match status" value="1"/>
</dbReference>
<proteinExistence type="predicted"/>
<keyword evidence="2" id="KW-1185">Reference proteome</keyword>
<comment type="caution">
    <text evidence="1">The sequence shown here is derived from an EMBL/GenBank/DDBJ whole genome shotgun (WGS) entry which is preliminary data.</text>
</comment>
<reference evidence="1 2" key="1">
    <citation type="submission" date="2021-01" db="EMBL/GenBank/DDBJ databases">
        <title>Belnapia mucosa sp. nov. and Belnapia arida sp. nov., isolated from the Tabernas Desert (Almeria, Spain).</title>
        <authorList>
            <person name="Molina-Menor E."/>
            <person name="Vidal-Verdu A."/>
            <person name="Calonge A."/>
            <person name="Satari L."/>
            <person name="Pereto J."/>
            <person name="Porcar M."/>
        </authorList>
    </citation>
    <scope>NUCLEOTIDE SEQUENCE [LARGE SCALE GENOMIC DNA]</scope>
    <source>
        <strain evidence="1 2">T18</strain>
    </source>
</reference>
<dbReference type="Proteomes" id="UP000660885">
    <property type="component" value="Unassembled WGS sequence"/>
</dbReference>
<evidence type="ECO:0000313" key="1">
    <source>
        <dbReference type="EMBL" id="MBL6082119.1"/>
    </source>
</evidence>
<evidence type="ECO:0000313" key="2">
    <source>
        <dbReference type="Proteomes" id="UP000660885"/>
    </source>
</evidence>
<accession>A0ABS1UDU5</accession>
<dbReference type="EMBL" id="JAETWB010000048">
    <property type="protein sequence ID" value="MBL6082119.1"/>
    <property type="molecule type" value="Genomic_DNA"/>
</dbReference>
<evidence type="ECO:0008006" key="3">
    <source>
        <dbReference type="Google" id="ProtNLM"/>
    </source>
</evidence>
<sequence>MRVVEEGASAREAVARFPVSASAATKLVRRVPETGSTAPTKIGGYRKPLPAGQEKFLRELTSGRKGITLAEIRTALIERGMAPVLLMTIWSMLKRLGLLHKKRL</sequence>